<dbReference type="Gene3D" id="3.40.50.300">
    <property type="entry name" value="P-loop containing nucleotide triphosphate hydrolases"/>
    <property type="match status" value="1"/>
</dbReference>
<keyword evidence="3" id="KW-0547">Nucleotide-binding</keyword>
<comment type="similarity">
    <text evidence="1">Belongs to the ABC transporter superfamily.</text>
</comment>
<dbReference type="GO" id="GO:0005524">
    <property type="term" value="F:ATP binding"/>
    <property type="evidence" value="ECO:0007669"/>
    <property type="project" value="UniProtKB-KW"/>
</dbReference>
<reference evidence="7 8" key="1">
    <citation type="submission" date="2019-01" db="EMBL/GenBank/DDBJ databases">
        <title>Sinorhodobacter populi sp. nov. isolated from the symptomatic bark tissue of Populus euramericana canker.</title>
        <authorList>
            <person name="Xu G."/>
        </authorList>
    </citation>
    <scope>NUCLEOTIDE SEQUENCE [LARGE SCALE GENOMIC DNA]</scope>
    <source>
        <strain evidence="7 8">07D10-4-3</strain>
    </source>
</reference>
<organism evidence="7 8">
    <name type="scientific">Paenirhodobacter populi</name>
    <dbReference type="NCBI Taxonomy" id="2306993"/>
    <lineage>
        <taxon>Bacteria</taxon>
        <taxon>Pseudomonadati</taxon>
        <taxon>Pseudomonadota</taxon>
        <taxon>Alphaproteobacteria</taxon>
        <taxon>Rhodobacterales</taxon>
        <taxon>Rhodobacter group</taxon>
        <taxon>Paenirhodobacter</taxon>
    </lineage>
</organism>
<dbReference type="InterPro" id="IPR003593">
    <property type="entry name" value="AAA+_ATPase"/>
</dbReference>
<dbReference type="AlphaFoldDB" id="A0A443K1Q3"/>
<evidence type="ECO:0000256" key="3">
    <source>
        <dbReference type="ARBA" id="ARBA00022741"/>
    </source>
</evidence>
<evidence type="ECO:0000259" key="6">
    <source>
        <dbReference type="PROSITE" id="PS50893"/>
    </source>
</evidence>
<comment type="caution">
    <text evidence="7">The sequence shown here is derived from an EMBL/GenBank/DDBJ whole genome shotgun (WGS) entry which is preliminary data.</text>
</comment>
<dbReference type="RefSeq" id="WP_128233883.1">
    <property type="nucleotide sequence ID" value="NZ_SAUY01000040.1"/>
</dbReference>
<dbReference type="SMART" id="SM00382">
    <property type="entry name" value="AAA"/>
    <property type="match status" value="1"/>
</dbReference>
<name>A0A443K1Q3_9RHOB</name>
<dbReference type="EMBL" id="SAUY01000040">
    <property type="protein sequence ID" value="RWR26673.1"/>
    <property type="molecule type" value="Genomic_DNA"/>
</dbReference>
<keyword evidence="2" id="KW-0813">Transport</keyword>
<proteinExistence type="inferred from homology"/>
<dbReference type="CDD" id="cd03224">
    <property type="entry name" value="ABC_TM1139_LivF_branched"/>
    <property type="match status" value="1"/>
</dbReference>
<dbReference type="Proteomes" id="UP000284451">
    <property type="component" value="Unassembled WGS sequence"/>
</dbReference>
<sequence length="237" mass="25956">MPETIILDLIDLHGGYGGKPVLQGVDFQVRGGEITAVIGRNGVGKSTLMKTLIGLLRTTKGSINLRGAAIDQLSAHARARLGIGYVPQGRDVFPRMTVLENLLVGESISGRRIPGKLEEVYRYFPILKERADQRAGTMSGGQQQQLAIGRVLMGAPSLILLDEPSEGIQPNIVQDIARIMVQLNRETGITVVFVEQNIDMIRAMATRCYVMDKGRIVAALSRDDLSDRDTIRRHLSV</sequence>
<dbReference type="GO" id="GO:0015807">
    <property type="term" value="P:L-amino acid transport"/>
    <property type="evidence" value="ECO:0007669"/>
    <property type="project" value="TreeGrafter"/>
</dbReference>
<evidence type="ECO:0000256" key="2">
    <source>
        <dbReference type="ARBA" id="ARBA00022448"/>
    </source>
</evidence>
<protein>
    <submittedName>
        <fullName evidence="7">ABC transporter ATP-binding protein</fullName>
    </submittedName>
</protein>
<dbReference type="GO" id="GO:0016887">
    <property type="term" value="F:ATP hydrolysis activity"/>
    <property type="evidence" value="ECO:0007669"/>
    <property type="project" value="InterPro"/>
</dbReference>
<dbReference type="GO" id="GO:0015658">
    <property type="term" value="F:branched-chain amino acid transmembrane transporter activity"/>
    <property type="evidence" value="ECO:0007669"/>
    <property type="project" value="TreeGrafter"/>
</dbReference>
<reference evidence="7 8" key="2">
    <citation type="submission" date="2019-01" db="EMBL/GenBank/DDBJ databases">
        <authorList>
            <person name="Li Y."/>
        </authorList>
    </citation>
    <scope>NUCLEOTIDE SEQUENCE [LARGE SCALE GENOMIC DNA]</scope>
    <source>
        <strain evidence="7 8">07D10-4-3</strain>
    </source>
</reference>
<dbReference type="InterPro" id="IPR027417">
    <property type="entry name" value="P-loop_NTPase"/>
</dbReference>
<gene>
    <name evidence="7" type="ORF">D2T29_20130</name>
</gene>
<evidence type="ECO:0000313" key="8">
    <source>
        <dbReference type="Proteomes" id="UP000284451"/>
    </source>
</evidence>
<dbReference type="SUPFAM" id="SSF52540">
    <property type="entry name" value="P-loop containing nucleoside triphosphate hydrolases"/>
    <property type="match status" value="1"/>
</dbReference>
<dbReference type="InterPro" id="IPR052156">
    <property type="entry name" value="BCAA_Transport_ATP-bd_LivF"/>
</dbReference>
<feature type="domain" description="ABC transporter" evidence="6">
    <location>
        <begin position="7"/>
        <end position="237"/>
    </location>
</feature>
<dbReference type="InterPro" id="IPR003439">
    <property type="entry name" value="ABC_transporter-like_ATP-bd"/>
</dbReference>
<keyword evidence="4 7" id="KW-0067">ATP-binding</keyword>
<dbReference type="PANTHER" id="PTHR43820:SF5">
    <property type="entry name" value="HIGH-AFFINITY BRANCHED-CHAIN AMINO ACID TRANSPORT ATP-BINDING PROTEIN"/>
    <property type="match status" value="1"/>
</dbReference>
<evidence type="ECO:0000256" key="1">
    <source>
        <dbReference type="ARBA" id="ARBA00005417"/>
    </source>
</evidence>
<dbReference type="PROSITE" id="PS50893">
    <property type="entry name" value="ABC_TRANSPORTER_2"/>
    <property type="match status" value="1"/>
</dbReference>
<evidence type="ECO:0000256" key="5">
    <source>
        <dbReference type="ARBA" id="ARBA00022970"/>
    </source>
</evidence>
<evidence type="ECO:0000256" key="4">
    <source>
        <dbReference type="ARBA" id="ARBA00022840"/>
    </source>
</evidence>
<accession>A0A443K1Q3</accession>
<dbReference type="Pfam" id="PF00005">
    <property type="entry name" value="ABC_tran"/>
    <property type="match status" value="1"/>
</dbReference>
<evidence type="ECO:0000313" key="7">
    <source>
        <dbReference type="EMBL" id="RWR26673.1"/>
    </source>
</evidence>
<dbReference type="PANTHER" id="PTHR43820">
    <property type="entry name" value="HIGH-AFFINITY BRANCHED-CHAIN AMINO ACID TRANSPORT ATP-BINDING PROTEIN LIVF"/>
    <property type="match status" value="1"/>
</dbReference>
<keyword evidence="5" id="KW-0029">Amino-acid transport</keyword>